<dbReference type="PANTHER" id="PTHR10788:SF106">
    <property type="entry name" value="BCDNA.GH08860"/>
    <property type="match status" value="1"/>
</dbReference>
<comment type="similarity">
    <text evidence="1">Belongs to the glycosyltransferase 20 family.</text>
</comment>
<dbReference type="InterPro" id="IPR001830">
    <property type="entry name" value="Glyco_trans_20"/>
</dbReference>
<evidence type="ECO:0000256" key="1">
    <source>
        <dbReference type="ARBA" id="ARBA00008799"/>
    </source>
</evidence>
<dbReference type="RefSeq" id="WP_317974911.1">
    <property type="nucleotide sequence ID" value="NZ_BTFW01000001.1"/>
</dbReference>
<dbReference type="Gene3D" id="3.40.50.2000">
    <property type="entry name" value="Glycogen Phosphorylase B"/>
    <property type="match status" value="2"/>
</dbReference>
<proteinExistence type="inferred from homology"/>
<organism evidence="2 3">
    <name type="scientific">Novosphingobium pituita</name>
    <dbReference type="NCBI Taxonomy" id="3056842"/>
    <lineage>
        <taxon>Bacteria</taxon>
        <taxon>Pseudomonadati</taxon>
        <taxon>Pseudomonadota</taxon>
        <taxon>Alphaproteobacteria</taxon>
        <taxon>Sphingomonadales</taxon>
        <taxon>Sphingomonadaceae</taxon>
        <taxon>Novosphingobium</taxon>
    </lineage>
</organism>
<sequence>MKRLIVVSNRVQPPSEEATGNQGGLALALSAVLRESNGIWFGWSGGETESFTGLINFQKSAGVTTATVDLEPQDILEYYDGFANRTLWPLFHYRVSLAEFEREFVDGYERVNTRFAETLLPLITHDDLVWVHDYHLIPLGQRLRERGVANRMGFFLHIPWPPMGLLVSLPNHQELVEQLFAYDVVGFHTQDWLDNFLDYARTHMDAEVDEDGTVRWQGRTLRALACPIGIDGAAYAQTAQSPTALAMCRQMHESANDRAMIVGVDRLDYSKGLQERFMGYERLLATREDLQEKIFLLQIAPPSRANVQTYQEIRAQLDSHSGRINGEFATVDWVPLRYVNKGYARDVLAGIYRAAKVGLVTPLRDGMNLVAKEFVAAQDPEDPGVLVLSNFAGAAAQMDAAVLVNPYSPEEIADALALALTMPVEERKARWRKLMDGVVNEDVMWWLDRFITALDPETATAGPAGAPSPAPVAPE</sequence>
<gene>
    <name evidence="2" type="primary">otsA</name>
    <name evidence="2" type="ORF">NUTIK01_19780</name>
</gene>
<dbReference type="SUPFAM" id="SSF53756">
    <property type="entry name" value="UDP-Glycosyltransferase/glycogen phosphorylase"/>
    <property type="match status" value="1"/>
</dbReference>
<reference evidence="2 3" key="1">
    <citation type="submission" date="2023-06" db="EMBL/GenBank/DDBJ databases">
        <title>Draft genome sequence of Novosphingobium sp. strain IK01.</title>
        <authorList>
            <person name="Hatamoto M."/>
            <person name="Ikarashi T."/>
            <person name="Yamaguchi T."/>
        </authorList>
    </citation>
    <scope>NUCLEOTIDE SEQUENCE [LARGE SCALE GENOMIC DNA]</scope>
    <source>
        <strain evidence="2 3">IK01</strain>
    </source>
</reference>
<accession>A0ABQ6P8V0</accession>
<dbReference type="CDD" id="cd03788">
    <property type="entry name" value="GT20_TPS"/>
    <property type="match status" value="1"/>
</dbReference>
<dbReference type="EMBL" id="BTFW01000001">
    <property type="protein sequence ID" value="GMM61201.1"/>
    <property type="molecule type" value="Genomic_DNA"/>
</dbReference>
<dbReference type="Proteomes" id="UP001187221">
    <property type="component" value="Unassembled WGS sequence"/>
</dbReference>
<evidence type="ECO:0000313" key="2">
    <source>
        <dbReference type="EMBL" id="GMM61201.1"/>
    </source>
</evidence>
<evidence type="ECO:0000313" key="3">
    <source>
        <dbReference type="Proteomes" id="UP001187221"/>
    </source>
</evidence>
<keyword evidence="3" id="KW-1185">Reference proteome</keyword>
<protein>
    <submittedName>
        <fullName evidence="2">Alpha,alpha-trehalose-phosphate synthase (UDP-forming)</fullName>
    </submittedName>
</protein>
<name>A0ABQ6P8V0_9SPHN</name>
<dbReference type="PANTHER" id="PTHR10788">
    <property type="entry name" value="TREHALOSE-6-PHOSPHATE SYNTHASE"/>
    <property type="match status" value="1"/>
</dbReference>
<dbReference type="Pfam" id="PF00982">
    <property type="entry name" value="Glyco_transf_20"/>
    <property type="match status" value="1"/>
</dbReference>
<comment type="caution">
    <text evidence="2">The sequence shown here is derived from an EMBL/GenBank/DDBJ whole genome shotgun (WGS) entry which is preliminary data.</text>
</comment>